<dbReference type="KEGG" id="tro:trd_1675"/>
<dbReference type="HOGENOM" id="CLU_016047_1_2_0"/>
<dbReference type="InterPro" id="IPR035906">
    <property type="entry name" value="MetI-like_sf"/>
</dbReference>
<feature type="domain" description="ABC transmembrane type-1" evidence="8">
    <location>
        <begin position="93"/>
        <end position="284"/>
    </location>
</feature>
<evidence type="ECO:0000256" key="5">
    <source>
        <dbReference type="ARBA" id="ARBA00022989"/>
    </source>
</evidence>
<sequence length="299" mass="33396">MAEAIRPVESSRPRERGLILWLTQQNRAYYLVGYLLLLALALWTLFPVYWQLATSLRADVDLFSPTVTLVPRVLTGEHYEKILGPSYPFLRQLRNSAVVAVATTVVSTLLGAMAGYALTRLRFAGRTVLARLLVYAYLAPGTILFIPLFVMMSRLGLRDNLVGLTLAYLTFTVPFATWMLMGYFRTVPIELEEAALIDGASRWQVLWRIMVPLSGPALVVAAVFAFTLSWNEFLYALVLLQKQQVMTAPVGLAAYVVGDQYYWGQMMAAATIMSLPPLVIYLFGQRWVIAGWTAGAVKD</sequence>
<gene>
    <name evidence="9" type="ordered locus">trd_1675</name>
</gene>
<dbReference type="GO" id="GO:0005886">
    <property type="term" value="C:plasma membrane"/>
    <property type="evidence" value="ECO:0007669"/>
    <property type="project" value="UniProtKB-SubCell"/>
</dbReference>
<feature type="transmembrane region" description="Helical" evidence="7">
    <location>
        <begin position="262"/>
        <end position="283"/>
    </location>
</feature>
<dbReference type="SUPFAM" id="SSF161098">
    <property type="entry name" value="MetI-like"/>
    <property type="match status" value="1"/>
</dbReference>
<keyword evidence="5 7" id="KW-1133">Transmembrane helix</keyword>
<dbReference type="OrthoDB" id="9794684at2"/>
<dbReference type="eggNOG" id="COG0395">
    <property type="taxonomic scope" value="Bacteria"/>
</dbReference>
<keyword evidence="3" id="KW-1003">Cell membrane</keyword>
<dbReference type="InterPro" id="IPR050901">
    <property type="entry name" value="BP-dep_ABC_trans_perm"/>
</dbReference>
<evidence type="ECO:0000256" key="6">
    <source>
        <dbReference type="ARBA" id="ARBA00023136"/>
    </source>
</evidence>
<evidence type="ECO:0000256" key="2">
    <source>
        <dbReference type="ARBA" id="ARBA00022448"/>
    </source>
</evidence>
<evidence type="ECO:0000256" key="7">
    <source>
        <dbReference type="RuleBase" id="RU363032"/>
    </source>
</evidence>
<feature type="transmembrane region" description="Helical" evidence="7">
    <location>
        <begin position="162"/>
        <end position="184"/>
    </location>
</feature>
<evidence type="ECO:0000313" key="10">
    <source>
        <dbReference type="Proteomes" id="UP000000447"/>
    </source>
</evidence>
<dbReference type="EMBL" id="CP001275">
    <property type="protein sequence ID" value="ACM05285.1"/>
    <property type="molecule type" value="Genomic_DNA"/>
</dbReference>
<dbReference type="PANTHER" id="PTHR32243">
    <property type="entry name" value="MALTOSE TRANSPORT SYSTEM PERMEASE-RELATED"/>
    <property type="match status" value="1"/>
</dbReference>
<dbReference type="GO" id="GO:0055085">
    <property type="term" value="P:transmembrane transport"/>
    <property type="evidence" value="ECO:0007669"/>
    <property type="project" value="InterPro"/>
</dbReference>
<dbReference type="PANTHER" id="PTHR32243:SF18">
    <property type="entry name" value="INNER MEMBRANE ABC TRANSPORTER PERMEASE PROTEIN YCJP"/>
    <property type="match status" value="1"/>
</dbReference>
<reference evidence="9 10" key="1">
    <citation type="journal article" date="2009" name="PLoS ONE">
        <title>Complete genome sequence of the aerobic CO-oxidizing thermophile Thermomicrobium roseum.</title>
        <authorList>
            <person name="Wu D."/>
            <person name="Raymond J."/>
            <person name="Wu M."/>
            <person name="Chatterji S."/>
            <person name="Ren Q."/>
            <person name="Graham J.E."/>
            <person name="Bryant D.A."/>
            <person name="Robb F."/>
            <person name="Colman A."/>
            <person name="Tallon L.J."/>
            <person name="Badger J.H."/>
            <person name="Madupu R."/>
            <person name="Ward N.L."/>
            <person name="Eisen J.A."/>
        </authorList>
    </citation>
    <scope>NUCLEOTIDE SEQUENCE [LARGE SCALE GENOMIC DNA]</scope>
    <source>
        <strain evidence="10">ATCC 27502 / DSM 5159 / P-2</strain>
    </source>
</reference>
<evidence type="ECO:0000313" key="9">
    <source>
        <dbReference type="EMBL" id="ACM05285.1"/>
    </source>
</evidence>
<organism evidence="9 10">
    <name type="scientific">Thermomicrobium roseum (strain ATCC 27502 / DSM 5159 / P-2)</name>
    <dbReference type="NCBI Taxonomy" id="309801"/>
    <lineage>
        <taxon>Bacteria</taxon>
        <taxon>Pseudomonadati</taxon>
        <taxon>Thermomicrobiota</taxon>
        <taxon>Thermomicrobia</taxon>
        <taxon>Thermomicrobiales</taxon>
        <taxon>Thermomicrobiaceae</taxon>
        <taxon>Thermomicrobium</taxon>
    </lineage>
</organism>
<protein>
    <submittedName>
        <fullName evidence="9">Inner membrane ABC transporter permease protein ycjP</fullName>
    </submittedName>
</protein>
<feature type="transmembrane region" description="Helical" evidence="7">
    <location>
        <begin position="205"/>
        <end position="230"/>
    </location>
</feature>
<dbReference type="Proteomes" id="UP000000447">
    <property type="component" value="Chromosome"/>
</dbReference>
<keyword evidence="10" id="KW-1185">Reference proteome</keyword>
<dbReference type="CDD" id="cd06261">
    <property type="entry name" value="TM_PBP2"/>
    <property type="match status" value="1"/>
</dbReference>
<accession>B9L0I0</accession>
<comment type="subcellular location">
    <subcellularLocation>
        <location evidence="1 7">Cell membrane</location>
        <topology evidence="1 7">Multi-pass membrane protein</topology>
    </subcellularLocation>
</comment>
<feature type="transmembrane region" description="Helical" evidence="7">
    <location>
        <begin position="97"/>
        <end position="118"/>
    </location>
</feature>
<evidence type="ECO:0000259" key="8">
    <source>
        <dbReference type="PROSITE" id="PS50928"/>
    </source>
</evidence>
<keyword evidence="4 7" id="KW-0812">Transmembrane</keyword>
<keyword evidence="2 7" id="KW-0813">Transport</keyword>
<dbReference type="Gene3D" id="1.10.3720.10">
    <property type="entry name" value="MetI-like"/>
    <property type="match status" value="1"/>
</dbReference>
<name>B9L0I0_THERP</name>
<dbReference type="RefSeq" id="WP_015922618.1">
    <property type="nucleotide sequence ID" value="NC_011959.1"/>
</dbReference>
<dbReference type="AlphaFoldDB" id="B9L0I0"/>
<evidence type="ECO:0000256" key="3">
    <source>
        <dbReference type="ARBA" id="ARBA00022475"/>
    </source>
</evidence>
<dbReference type="STRING" id="309801.trd_1675"/>
<proteinExistence type="inferred from homology"/>
<comment type="similarity">
    <text evidence="7">Belongs to the binding-protein-dependent transport system permease family.</text>
</comment>
<keyword evidence="6 7" id="KW-0472">Membrane</keyword>
<dbReference type="InterPro" id="IPR000515">
    <property type="entry name" value="MetI-like"/>
</dbReference>
<dbReference type="Pfam" id="PF00528">
    <property type="entry name" value="BPD_transp_1"/>
    <property type="match status" value="1"/>
</dbReference>
<feature type="transmembrane region" description="Helical" evidence="7">
    <location>
        <begin position="28"/>
        <end position="50"/>
    </location>
</feature>
<evidence type="ECO:0000256" key="1">
    <source>
        <dbReference type="ARBA" id="ARBA00004651"/>
    </source>
</evidence>
<feature type="transmembrane region" description="Helical" evidence="7">
    <location>
        <begin position="130"/>
        <end position="150"/>
    </location>
</feature>
<evidence type="ECO:0000256" key="4">
    <source>
        <dbReference type="ARBA" id="ARBA00022692"/>
    </source>
</evidence>
<dbReference type="PROSITE" id="PS50928">
    <property type="entry name" value="ABC_TM1"/>
    <property type="match status" value="1"/>
</dbReference>